<organism evidence="1 2">
    <name type="scientific">Ceratopteris richardii</name>
    <name type="common">Triangle waterfern</name>
    <dbReference type="NCBI Taxonomy" id="49495"/>
    <lineage>
        <taxon>Eukaryota</taxon>
        <taxon>Viridiplantae</taxon>
        <taxon>Streptophyta</taxon>
        <taxon>Embryophyta</taxon>
        <taxon>Tracheophyta</taxon>
        <taxon>Polypodiopsida</taxon>
        <taxon>Polypodiidae</taxon>
        <taxon>Polypodiales</taxon>
        <taxon>Pteridineae</taxon>
        <taxon>Pteridaceae</taxon>
        <taxon>Parkerioideae</taxon>
        <taxon>Ceratopteris</taxon>
    </lineage>
</organism>
<dbReference type="Proteomes" id="UP000825935">
    <property type="component" value="Chromosome 5"/>
</dbReference>
<name>A0A8T2UMB6_CERRI</name>
<dbReference type="AlphaFoldDB" id="A0A8T2UMB6"/>
<comment type="caution">
    <text evidence="1">The sequence shown here is derived from an EMBL/GenBank/DDBJ whole genome shotgun (WGS) entry which is preliminary data.</text>
</comment>
<gene>
    <name evidence="1" type="ORF">KP509_05G064600</name>
</gene>
<dbReference type="EMBL" id="CM035410">
    <property type="protein sequence ID" value="KAH7437291.1"/>
    <property type="molecule type" value="Genomic_DNA"/>
</dbReference>
<evidence type="ECO:0000313" key="1">
    <source>
        <dbReference type="EMBL" id="KAH7437291.1"/>
    </source>
</evidence>
<keyword evidence="2" id="KW-1185">Reference proteome</keyword>
<proteinExistence type="predicted"/>
<protein>
    <submittedName>
        <fullName evidence="1">Uncharacterized protein</fullName>
    </submittedName>
</protein>
<accession>A0A8T2UMB6</accession>
<sequence>MDEKVSIGRKRSEQKSSTSMLERFCLTGCREYVGGIDFNQVCWHRVTLCLQGGSIDVFCNNRKQRIWYFHSRNKVYITYMEERFRFGRGMEFRACWKSVKGNEKGNNDCRTPAKRSGEVIVLCASLQSSLASIVGISVNTKEFFASSRRALSQTGEASASARRSQSSARSITIKGGSIVPSLDSKFARNRRIMATSSSGTHWSVVHAALSVSSSHCSSSHCASSRCCREACALARGSGPPAGAITERFREDRVAIVWRTSSGLVIPCEKSLNLHYRGMHNGTGCVLEKTTPHVKS</sequence>
<reference evidence="1" key="1">
    <citation type="submission" date="2021-08" db="EMBL/GenBank/DDBJ databases">
        <title>WGS assembly of Ceratopteris richardii.</title>
        <authorList>
            <person name="Marchant D.B."/>
            <person name="Chen G."/>
            <person name="Jenkins J."/>
            <person name="Shu S."/>
            <person name="Leebens-Mack J."/>
            <person name="Grimwood J."/>
            <person name="Schmutz J."/>
            <person name="Soltis P."/>
            <person name="Soltis D."/>
            <person name="Chen Z.-H."/>
        </authorList>
    </citation>
    <scope>NUCLEOTIDE SEQUENCE</scope>
    <source>
        <strain evidence="1">Whitten #5841</strain>
        <tissue evidence="1">Leaf</tissue>
    </source>
</reference>
<evidence type="ECO:0000313" key="2">
    <source>
        <dbReference type="Proteomes" id="UP000825935"/>
    </source>
</evidence>